<comment type="similarity">
    <text evidence="1">Belongs to the GSP E family.</text>
</comment>
<keyword evidence="4" id="KW-1185">Reference proteome</keyword>
<name>F2KN45_ARCVS</name>
<proteinExistence type="inferred from homology"/>
<evidence type="ECO:0000259" key="2">
    <source>
        <dbReference type="Pfam" id="PF00437"/>
    </source>
</evidence>
<dbReference type="InterPro" id="IPR027417">
    <property type="entry name" value="P-loop_NTPase"/>
</dbReference>
<feature type="domain" description="Bacterial type II secretion system protein E" evidence="2">
    <location>
        <begin position="192"/>
        <end position="386"/>
    </location>
</feature>
<dbReference type="Pfam" id="PF00437">
    <property type="entry name" value="T2SSE"/>
    <property type="match status" value="1"/>
</dbReference>
<dbReference type="Gene3D" id="3.40.50.300">
    <property type="entry name" value="P-loop containing nucleotide triphosphate hydrolases"/>
    <property type="match status" value="1"/>
</dbReference>
<reference evidence="3 4" key="1">
    <citation type="submission" date="2011-03" db="EMBL/GenBank/DDBJ databases">
        <title>The complete genome of Archaeoglobus veneficus SNP6.</title>
        <authorList>
            <consortium name="US DOE Joint Genome Institute (JGI-PGF)"/>
            <person name="Lucas S."/>
            <person name="Copeland A."/>
            <person name="Lapidus A."/>
            <person name="Bruce D."/>
            <person name="Goodwin L."/>
            <person name="Pitluck S."/>
            <person name="Kyrpides N."/>
            <person name="Mavromatis K."/>
            <person name="Pagani I."/>
            <person name="Ivanova N."/>
            <person name="Mikhailova N."/>
            <person name="Lu M."/>
            <person name="Detter J.C."/>
            <person name="Tapia R."/>
            <person name="Han C."/>
            <person name="Land M."/>
            <person name="Hauser L."/>
            <person name="Markowitz V."/>
            <person name="Cheng J.-F."/>
            <person name="Hugenholtz P."/>
            <person name="Woyke T."/>
            <person name="Wu D."/>
            <person name="Spring S."/>
            <person name="Brambilla E."/>
            <person name="Klenk H.-P."/>
            <person name="Eisen J.A."/>
        </authorList>
    </citation>
    <scope>NUCLEOTIDE SEQUENCE [LARGE SCALE GENOMIC DNA]</scope>
    <source>
        <strain>SNP6</strain>
    </source>
</reference>
<dbReference type="InterPro" id="IPR001482">
    <property type="entry name" value="T2SS/T4SS_dom"/>
</dbReference>
<evidence type="ECO:0000256" key="1">
    <source>
        <dbReference type="ARBA" id="ARBA00006611"/>
    </source>
</evidence>
<sequence length="534" mass="61888">MKFKPGFYYPMLEKYLDGVSEDVLLQDWMLNEHEDVLREYWIFRPLVKVVITLNRENGERMYHAVEPFLTEEEVSLLDEIFKDLEDVLLLKDLSLNYEIKESILAKSYMELINEYGVVVNKELNAKYLYYIFRDFLGFGVIDPIMNDPYIEDIHCDGYNIPIYVYHKEFGNIRSYLVFTSEELDRYVQTLVQMCDKHISHGNPIIDATLPDGSRLQATYGVDVTPRGSSFTIRKFTEDPFTPIDLLSLGTYTAEQLAYFWMAVENKLNLMVIGETASGKTTTLNALLMFIPPEAKIVSIEDTREIALMHENWVAGVTRQAIGDEEKEIDMYDLLKTSLRQRPDYIVVGEVRGREAQTLFQAMSTGHAAYATLHAGDIQQAIYRLESSPLNVPRSMIQFLDIVAVQIQWTKEGVKKRRAKGVYEILGIDPADRNLLINEVYAWDPYVDGYRLVGSMKKLEKISMAMGEDIETTMEELRRRAEYLTKLHELGIRDYREVTRMIHAYYRNPGEDFGLIIDEGKKYGEYYEAVAEERS</sequence>
<dbReference type="OrthoDB" id="33500at2157"/>
<dbReference type="SUPFAM" id="SSF52540">
    <property type="entry name" value="P-loop containing nucleoside triphosphate hydrolases"/>
    <property type="match status" value="1"/>
</dbReference>
<dbReference type="HOGENOM" id="CLU_005379_2_2_2"/>
<dbReference type="InterPro" id="IPR050921">
    <property type="entry name" value="T4SS_GSP_E_ATPase"/>
</dbReference>
<dbReference type="GO" id="GO:0016887">
    <property type="term" value="F:ATP hydrolysis activity"/>
    <property type="evidence" value="ECO:0007669"/>
    <property type="project" value="InterPro"/>
</dbReference>
<dbReference type="eggNOG" id="arCOG01817">
    <property type="taxonomic scope" value="Archaea"/>
</dbReference>
<dbReference type="PANTHER" id="PTHR30486:SF6">
    <property type="entry name" value="TYPE IV PILUS RETRACTATION ATPASE PILT"/>
    <property type="match status" value="1"/>
</dbReference>
<organism evidence="3 4">
    <name type="scientific">Archaeoglobus veneficus (strain DSM 11195 / SNP6)</name>
    <dbReference type="NCBI Taxonomy" id="693661"/>
    <lineage>
        <taxon>Archaea</taxon>
        <taxon>Methanobacteriati</taxon>
        <taxon>Methanobacteriota</taxon>
        <taxon>Archaeoglobi</taxon>
        <taxon>Archaeoglobales</taxon>
        <taxon>Archaeoglobaceae</taxon>
        <taxon>Archaeoglobus</taxon>
    </lineage>
</organism>
<gene>
    <name evidence="3" type="ordered locus">Arcve_0105</name>
</gene>
<dbReference type="Gene3D" id="3.30.450.380">
    <property type="match status" value="1"/>
</dbReference>
<dbReference type="Proteomes" id="UP000008136">
    <property type="component" value="Chromosome"/>
</dbReference>
<dbReference type="PANTHER" id="PTHR30486">
    <property type="entry name" value="TWITCHING MOTILITY PROTEIN PILT"/>
    <property type="match status" value="1"/>
</dbReference>
<accession>F2KN45</accession>
<dbReference type="CDD" id="cd01130">
    <property type="entry name" value="VirB11-like_ATPase"/>
    <property type="match status" value="1"/>
</dbReference>
<protein>
    <submittedName>
        <fullName evidence="3">Type II secretion system protein E</fullName>
    </submittedName>
</protein>
<dbReference type="KEGG" id="ave:Arcve_0105"/>
<evidence type="ECO:0000313" key="3">
    <source>
        <dbReference type="EMBL" id="AEA46146.1"/>
    </source>
</evidence>
<evidence type="ECO:0000313" key="4">
    <source>
        <dbReference type="Proteomes" id="UP000008136"/>
    </source>
</evidence>
<dbReference type="EMBL" id="CP002588">
    <property type="protein sequence ID" value="AEA46146.1"/>
    <property type="molecule type" value="Genomic_DNA"/>
</dbReference>
<dbReference type="STRING" id="693661.Arcve_0105"/>
<dbReference type="RefSeq" id="WP_013682822.1">
    <property type="nucleotide sequence ID" value="NC_015320.1"/>
</dbReference>
<dbReference type="GeneID" id="10393197"/>
<dbReference type="AlphaFoldDB" id="F2KN45"/>